<dbReference type="VEuPathDB" id="AmoebaDB:KM1_032290"/>
<feature type="non-terminal residue" evidence="1">
    <location>
        <position position="1"/>
    </location>
</feature>
<organism evidence="1 2">
    <name type="scientific">Entamoeba histolytica HM-3:IMSS</name>
    <dbReference type="NCBI Taxonomy" id="885315"/>
    <lineage>
        <taxon>Eukaryota</taxon>
        <taxon>Amoebozoa</taxon>
        <taxon>Evosea</taxon>
        <taxon>Archamoebae</taxon>
        <taxon>Mastigamoebida</taxon>
        <taxon>Entamoebidae</taxon>
        <taxon>Entamoeba</taxon>
    </lineage>
</organism>
<name>M7WCX3_ENTHI</name>
<dbReference type="Proteomes" id="UP000030780">
    <property type="component" value="Unassembled WGS sequence"/>
</dbReference>
<accession>M7WCX3</accession>
<sequence>SYCDQCVFEYKGISNALCGKEEDFSPQRIIVIEMK</sequence>
<reference evidence="1 2" key="1">
    <citation type="submission" date="2013-01" db="EMBL/GenBank/DDBJ databases">
        <authorList>
            <person name="Inman J."/>
            <person name="Zafar N."/>
            <person name="Lorenzi H."/>
            <person name="Caler E."/>
        </authorList>
    </citation>
    <scope>NUCLEOTIDE SEQUENCE [LARGE SCALE GENOMIC DNA]</scope>
    <source>
        <strain evidence="1 2">HM-3:IMSS</strain>
    </source>
</reference>
<gene>
    <name evidence="1" type="ORF">KM1_032290</name>
</gene>
<dbReference type="EMBL" id="KB637634">
    <property type="protein sequence ID" value="EMS15630.1"/>
    <property type="molecule type" value="Genomic_DNA"/>
</dbReference>
<evidence type="ECO:0000313" key="2">
    <source>
        <dbReference type="Proteomes" id="UP000030780"/>
    </source>
</evidence>
<protein>
    <submittedName>
        <fullName evidence="1">Uncharacterized protein</fullName>
    </submittedName>
</protein>
<dbReference type="AlphaFoldDB" id="M7WCX3"/>
<proteinExistence type="predicted"/>
<evidence type="ECO:0000313" key="1">
    <source>
        <dbReference type="EMBL" id="EMS15630.1"/>
    </source>
</evidence>